<dbReference type="Proteomes" id="UP000663881">
    <property type="component" value="Unassembled WGS sequence"/>
</dbReference>
<comment type="caution">
    <text evidence="1">The sequence shown here is derived from an EMBL/GenBank/DDBJ whole genome shotgun (WGS) entry which is preliminary data.</text>
</comment>
<dbReference type="EMBL" id="CAJOAY010002545">
    <property type="protein sequence ID" value="CAF3960941.1"/>
    <property type="molecule type" value="Genomic_DNA"/>
</dbReference>
<sequence length="1317" mass="151362">MVSKSKLKSNTKVKTNLWSLISVEQLSTAIASLGNHVNQLKKETWRLNKETKLPTSLWAQVIEKLLIYRNEKLNSDNNKKSKLEIDHNEDFRKSLYNVWYSKRQDIDKLVENKLKKNGKDGAHGDNGYDDEIDKISSIEKSIPNLLAEVSLPLPQKPNTRAEKSKDEFDNGTENSINNEISISLSTSEWKAAFSCTRQKMNAGWTTLFYNKLKSSGITCAVAFKKSHVKKGKRKHKCDNFWCRAKCTNSECTRTFLIILKNKPDVYTSAVFLVRIFGVENHNPKNETMTRRLCGEERYHVGERANEIGPLAVLRERIEAADENLLAAGNHTGCETIEVTKKAGADFRKANQIDENIFTACRIVGSVYQKADVTSTTVQGYVQVVGEMPFRVHLFSEPQIERYVNYCKKEKYSYVHIDATGGVLKHLSEQNQTLLYAVVFKDGTDCINTIPLAHAFLTNHTVPSITYFLGSLSHEITEFKKKKVLPSFFVIDFSASLMNSILLAFNEENINTHLNRCWNVLNRNYNTVELRSLSFIHLCCSHVIHAIARSLNSAQIDKKIRRGVLHIFAFILCGNNLNQLYDILGLVIDIFGDPNEQNAQEKFEKMLALELDVDEESVTLLSHPKEILEEAKKKDDKLKIVDEYFRSNTPIIHQSPFNKEAIRLYPNLKKLIDNKSKYDKIVNPLFAPALIRIFYRWWAYLPLWTGVLWNFEERYSNSHQTNASVIYNPVRHSNALIESYFRTLKQSILKRKIGTQPQKIIEEIHRSIQVQFKALKYEVTQSSKGRKRRKNRDGEWKKNGIGVKCRKLHVKAMDAFGSLYNRSKMKNAPVDDVMKENSEEETASTISSLSQLSISLDGLNDKICTKEPSESGDNNSKSSSIESLAMVSNKYSIDVRTNLDKLTPDKQQFKPSNNFNHDNEEVNDNVFSLFNTMHSVDHQYTSTTDQPSRQPEALIDGVALRWPKFGIKNSIFRGRSFTLTYTCPTDSALFALYCIYKTDINIAGEFDNAPDTSGYSTLSKVFRTVEQDGWDTARLYWLYTNGILEGYAKKKSLFGSVDDQVFRFLTCEQRYSQRVICSRVQCKKRDRTRTTSELHYFTCDDGYIRDFKNESVEQCNVEIGYSNEITTDEVYEHGYRHDLARVINNKTCIDEYQDVWLCNALIDISAATFTNNHPPIIIVHIRHVLIESEKKKECSDNHPQLSDIKREITINSINFFTYTMLTPTYSNYEEYVHNEISMESNTTENISVTTKSTITIPTTISVILQRAETMAKTINDYIKGRAWVTPKTPQEYKERKNSSDERIVHIAIREYLQQLQNE</sequence>
<name>A0A819LH75_9BILA</name>
<gene>
    <name evidence="1" type="ORF">OKA104_LOCUS27529</name>
</gene>
<evidence type="ECO:0000313" key="2">
    <source>
        <dbReference type="Proteomes" id="UP000663881"/>
    </source>
</evidence>
<accession>A0A819LH75</accession>
<protein>
    <recommendedName>
        <fullName evidence="3">MULE transposase domain-containing protein</fullName>
    </recommendedName>
</protein>
<reference evidence="1" key="1">
    <citation type="submission" date="2021-02" db="EMBL/GenBank/DDBJ databases">
        <authorList>
            <person name="Nowell W R."/>
        </authorList>
    </citation>
    <scope>NUCLEOTIDE SEQUENCE</scope>
</reference>
<organism evidence="1 2">
    <name type="scientific">Adineta steineri</name>
    <dbReference type="NCBI Taxonomy" id="433720"/>
    <lineage>
        <taxon>Eukaryota</taxon>
        <taxon>Metazoa</taxon>
        <taxon>Spiralia</taxon>
        <taxon>Gnathifera</taxon>
        <taxon>Rotifera</taxon>
        <taxon>Eurotatoria</taxon>
        <taxon>Bdelloidea</taxon>
        <taxon>Adinetida</taxon>
        <taxon>Adinetidae</taxon>
        <taxon>Adineta</taxon>
    </lineage>
</organism>
<evidence type="ECO:0008006" key="3">
    <source>
        <dbReference type="Google" id="ProtNLM"/>
    </source>
</evidence>
<evidence type="ECO:0000313" key="1">
    <source>
        <dbReference type="EMBL" id="CAF3960941.1"/>
    </source>
</evidence>
<proteinExistence type="predicted"/>